<feature type="compositionally biased region" description="Pro residues" evidence="1">
    <location>
        <begin position="173"/>
        <end position="183"/>
    </location>
</feature>
<dbReference type="Pfam" id="PF00561">
    <property type="entry name" value="Abhydrolase_1"/>
    <property type="match status" value="1"/>
</dbReference>
<evidence type="ECO:0000256" key="1">
    <source>
        <dbReference type="SAM" id="MobiDB-lite"/>
    </source>
</evidence>
<sequence length="657" mass="72336">MRKSSHGQARAASAESAGEKAGDTGTVIVWLKRDLRVDDHPGFAEALAARGALPVYVFDVALLAELPESTVVAIHEGVLDVQRSLQKLRSNLAVEVGPSQEVLPALAQKLGARVVIAEDEVEHSWRQVVSAVEGALQSAGAQLRTWTLPLYSFPEGRPAPSDYKQFVKSRSAPLPPLDPPTSLPPHRTQEGGHEIDADPGQEIENRYWGDGRYELRGGETVAQDALKGYLRFLEATKNESWYRMYSLVRELEARPLTSFPAIFGEALAAGWLSRRRVYAEALRYERDRSGGRLSPFGFSALTAEAAVRTAELADFHWQLSREGHVAPEEGQTGARWWRWRGFLTQYLQKGDRGPAVLLVHGFGAFSQHFHRSVDQLSSGEGGCRVWAVTLPGFGRSEKPRRRYSQELWAEFLADFIANVIREPVILAGNSIGGYCCTTVAADFSYLVRGLVLLNSAGRILPGYTLPPASSLPRKTFGDALPSFVPWGIARLLFAYLDGNVDSILRRCYPVHPDAIERWLVEEIKRAAADPGSVDVFESVFYLPKPRPINFLIDRFGGPVLVVQGRFDPLNDAVRRAEALRAACPGAVSVHLVDAGHCPMDELSGPVSTYIANFAKAPREKRDPPEGEPRPDKRKEEEAGGIAEVVVELAGQSRPLDR</sequence>
<keyword evidence="4" id="KW-1185">Reference proteome</keyword>
<organism evidence="3 4">
    <name type="scientific">Klebsormidium nitens</name>
    <name type="common">Green alga</name>
    <name type="synonym">Ulothrix nitens</name>
    <dbReference type="NCBI Taxonomy" id="105231"/>
    <lineage>
        <taxon>Eukaryota</taxon>
        <taxon>Viridiplantae</taxon>
        <taxon>Streptophyta</taxon>
        <taxon>Klebsormidiophyceae</taxon>
        <taxon>Klebsormidiales</taxon>
        <taxon>Klebsormidiaceae</taxon>
        <taxon>Klebsormidium</taxon>
    </lineage>
</organism>
<dbReference type="EMBL" id="DF237389">
    <property type="protein sequence ID" value="GAQ88572.1"/>
    <property type="molecule type" value="Genomic_DNA"/>
</dbReference>
<keyword evidence="3" id="KW-0456">Lyase</keyword>
<dbReference type="InterPro" id="IPR000073">
    <property type="entry name" value="AB_hydrolase_1"/>
</dbReference>
<dbReference type="Gene3D" id="1.25.40.80">
    <property type="match status" value="1"/>
</dbReference>
<evidence type="ECO:0000313" key="3">
    <source>
        <dbReference type="EMBL" id="GAQ88572.1"/>
    </source>
</evidence>
<dbReference type="PANTHER" id="PTHR47832:SF1">
    <property type="entry name" value="DNA PHOTOLYASE"/>
    <property type="match status" value="1"/>
</dbReference>
<evidence type="ECO:0000259" key="2">
    <source>
        <dbReference type="PROSITE" id="PS51645"/>
    </source>
</evidence>
<dbReference type="Gene3D" id="3.40.50.620">
    <property type="entry name" value="HUPs"/>
    <property type="match status" value="1"/>
</dbReference>
<feature type="compositionally biased region" description="Basic and acidic residues" evidence="1">
    <location>
        <begin position="616"/>
        <end position="637"/>
    </location>
</feature>
<dbReference type="Proteomes" id="UP000054558">
    <property type="component" value="Unassembled WGS sequence"/>
</dbReference>
<dbReference type="InterPro" id="IPR036155">
    <property type="entry name" value="Crypto/Photolyase_N_sf"/>
</dbReference>
<dbReference type="InterPro" id="IPR029058">
    <property type="entry name" value="AB_hydrolase_fold"/>
</dbReference>
<dbReference type="OMA" id="MLKEHCA"/>
<gene>
    <name evidence="3" type="ORF">KFL_004400090</name>
</gene>
<dbReference type="PROSITE" id="PS51645">
    <property type="entry name" value="PHR_CRY_ALPHA_BETA"/>
    <property type="match status" value="1"/>
</dbReference>
<dbReference type="AlphaFoldDB" id="A0A1Y1IEZ7"/>
<protein>
    <submittedName>
        <fullName evidence="3">DNA photolyase</fullName>
    </submittedName>
</protein>
<dbReference type="InterPro" id="IPR014729">
    <property type="entry name" value="Rossmann-like_a/b/a_fold"/>
</dbReference>
<feature type="region of interest" description="Disordered" evidence="1">
    <location>
        <begin position="615"/>
        <end position="643"/>
    </location>
</feature>
<feature type="compositionally biased region" description="Basic and acidic residues" evidence="1">
    <location>
        <begin position="187"/>
        <end position="196"/>
    </location>
</feature>
<dbReference type="Pfam" id="PF00875">
    <property type="entry name" value="DNA_photolyase"/>
    <property type="match status" value="1"/>
</dbReference>
<evidence type="ECO:0000313" key="4">
    <source>
        <dbReference type="Proteomes" id="UP000054558"/>
    </source>
</evidence>
<dbReference type="GO" id="GO:0016829">
    <property type="term" value="F:lyase activity"/>
    <property type="evidence" value="ECO:0007669"/>
    <property type="project" value="UniProtKB-KW"/>
</dbReference>
<dbReference type="SUPFAM" id="SSF53474">
    <property type="entry name" value="alpha/beta-Hydrolases"/>
    <property type="match status" value="1"/>
</dbReference>
<dbReference type="Gene3D" id="3.40.50.1820">
    <property type="entry name" value="alpha/beta hydrolase"/>
    <property type="match status" value="1"/>
</dbReference>
<accession>A0A1Y1IEZ7</accession>
<dbReference type="OrthoDB" id="408373at2759"/>
<name>A0A1Y1IEZ7_KLENI</name>
<feature type="region of interest" description="Disordered" evidence="1">
    <location>
        <begin position="169"/>
        <end position="199"/>
    </location>
</feature>
<proteinExistence type="predicted"/>
<feature type="domain" description="Photolyase/cryptochrome alpha/beta" evidence="2">
    <location>
        <begin position="25"/>
        <end position="151"/>
    </location>
</feature>
<dbReference type="SUPFAM" id="SSF52425">
    <property type="entry name" value="Cryptochrome/photolyase, N-terminal domain"/>
    <property type="match status" value="1"/>
</dbReference>
<reference evidence="3 4" key="1">
    <citation type="journal article" date="2014" name="Nat. Commun.">
        <title>Klebsormidium flaccidum genome reveals primary factors for plant terrestrial adaptation.</title>
        <authorList>
            <person name="Hori K."/>
            <person name="Maruyama F."/>
            <person name="Fujisawa T."/>
            <person name="Togashi T."/>
            <person name="Yamamoto N."/>
            <person name="Seo M."/>
            <person name="Sato S."/>
            <person name="Yamada T."/>
            <person name="Mori H."/>
            <person name="Tajima N."/>
            <person name="Moriyama T."/>
            <person name="Ikeuchi M."/>
            <person name="Watanabe M."/>
            <person name="Wada H."/>
            <person name="Kobayashi K."/>
            <person name="Saito M."/>
            <person name="Masuda T."/>
            <person name="Sasaki-Sekimoto Y."/>
            <person name="Mashiguchi K."/>
            <person name="Awai K."/>
            <person name="Shimojima M."/>
            <person name="Masuda S."/>
            <person name="Iwai M."/>
            <person name="Nobusawa T."/>
            <person name="Narise T."/>
            <person name="Kondo S."/>
            <person name="Saito H."/>
            <person name="Sato R."/>
            <person name="Murakawa M."/>
            <person name="Ihara Y."/>
            <person name="Oshima-Yamada Y."/>
            <person name="Ohtaka K."/>
            <person name="Satoh M."/>
            <person name="Sonobe K."/>
            <person name="Ishii M."/>
            <person name="Ohtani R."/>
            <person name="Kanamori-Sato M."/>
            <person name="Honoki R."/>
            <person name="Miyazaki D."/>
            <person name="Mochizuki H."/>
            <person name="Umetsu J."/>
            <person name="Higashi K."/>
            <person name="Shibata D."/>
            <person name="Kamiya Y."/>
            <person name="Sato N."/>
            <person name="Nakamura Y."/>
            <person name="Tabata S."/>
            <person name="Ida S."/>
            <person name="Kurokawa K."/>
            <person name="Ohta H."/>
        </authorList>
    </citation>
    <scope>NUCLEOTIDE SEQUENCE [LARGE SCALE GENOMIC DNA]</scope>
    <source>
        <strain evidence="3 4">NIES-2285</strain>
    </source>
</reference>
<dbReference type="STRING" id="105231.A0A1Y1IEZ7"/>
<dbReference type="PANTHER" id="PTHR47832">
    <property type="entry name" value="DNA PHOTOLYASE"/>
    <property type="match status" value="1"/>
</dbReference>
<dbReference type="InterPro" id="IPR006050">
    <property type="entry name" value="DNA_photolyase_N"/>
</dbReference>